<reference evidence="9" key="3">
    <citation type="submission" date="2025-09" db="UniProtKB">
        <authorList>
            <consortium name="Ensembl"/>
        </authorList>
    </citation>
    <scope>IDENTIFICATION</scope>
</reference>
<proteinExistence type="predicted"/>
<evidence type="ECO:0000313" key="9">
    <source>
        <dbReference type="Ensembl" id="ENSGWIP00000054438.1"/>
    </source>
</evidence>
<evidence type="ECO:0000256" key="1">
    <source>
        <dbReference type="ARBA" id="ARBA00004167"/>
    </source>
</evidence>
<dbReference type="GO" id="GO:0016020">
    <property type="term" value="C:membrane"/>
    <property type="evidence" value="ECO:0007669"/>
    <property type="project" value="UniProtKB-SubCell"/>
</dbReference>
<accession>A0A8C5I4D1</accession>
<dbReference type="Ensembl" id="ENSGWIT00000058663.1">
    <property type="protein sequence ID" value="ENSGWIP00000054438.1"/>
    <property type="gene ID" value="ENSGWIG00000026021.1"/>
</dbReference>
<dbReference type="PANTHER" id="PTHR31759:SF1">
    <property type="entry name" value="COILED-COIL DOMAIN-CONTAINING PROTEIN 167"/>
    <property type="match status" value="1"/>
</dbReference>
<keyword evidence="5 7" id="KW-0175">Coiled coil</keyword>
<dbReference type="Proteomes" id="UP000694680">
    <property type="component" value="Chromosome 24"/>
</dbReference>
<gene>
    <name evidence="9" type="primary">ccdc167</name>
</gene>
<evidence type="ECO:0000256" key="7">
    <source>
        <dbReference type="SAM" id="Coils"/>
    </source>
</evidence>
<evidence type="ECO:0000256" key="3">
    <source>
        <dbReference type="ARBA" id="ARBA00022692"/>
    </source>
</evidence>
<keyword evidence="3 8" id="KW-0812">Transmembrane</keyword>
<reference evidence="9" key="1">
    <citation type="submission" date="2020-06" db="EMBL/GenBank/DDBJ databases">
        <authorList>
            <consortium name="Wellcome Sanger Institute Data Sharing"/>
        </authorList>
    </citation>
    <scope>NUCLEOTIDE SEQUENCE [LARGE SCALE GENOMIC DNA]</scope>
</reference>
<evidence type="ECO:0000256" key="5">
    <source>
        <dbReference type="ARBA" id="ARBA00023054"/>
    </source>
</evidence>
<reference evidence="9" key="2">
    <citation type="submission" date="2025-08" db="UniProtKB">
        <authorList>
            <consortium name="Ensembl"/>
        </authorList>
    </citation>
    <scope>IDENTIFICATION</scope>
</reference>
<evidence type="ECO:0000256" key="6">
    <source>
        <dbReference type="ARBA" id="ARBA00023136"/>
    </source>
</evidence>
<dbReference type="InterPro" id="IPR028194">
    <property type="entry name" value="CC167"/>
</dbReference>
<dbReference type="Pfam" id="PF15188">
    <property type="entry name" value="CCDC-167"/>
    <property type="match status" value="1"/>
</dbReference>
<feature type="transmembrane region" description="Helical" evidence="8">
    <location>
        <begin position="88"/>
        <end position="106"/>
    </location>
</feature>
<sequence length="112" mass="13139">MKEIVSKDPAGADMSFIVRAYLLFICGSANDGTIMLNYLLFFHDTPLIYFCLLIHRQELEDQMTNMNERVQKLDEELQTLRGENRRNMMLSVALLAVSAFFYYLFFYTEENS</sequence>
<protein>
    <recommendedName>
        <fullName evidence="2">Coiled-coil domain-containing protein 167</fullName>
    </recommendedName>
</protein>
<feature type="coiled-coil region" evidence="7">
    <location>
        <begin position="56"/>
        <end position="83"/>
    </location>
</feature>
<evidence type="ECO:0000313" key="10">
    <source>
        <dbReference type="Proteomes" id="UP000694680"/>
    </source>
</evidence>
<keyword evidence="4 8" id="KW-1133">Transmembrane helix</keyword>
<evidence type="ECO:0000256" key="2">
    <source>
        <dbReference type="ARBA" id="ARBA00022350"/>
    </source>
</evidence>
<organism evidence="9 10">
    <name type="scientific">Gouania willdenowi</name>
    <name type="common">Blunt-snouted clingfish</name>
    <name type="synonym">Lepadogaster willdenowi</name>
    <dbReference type="NCBI Taxonomy" id="441366"/>
    <lineage>
        <taxon>Eukaryota</taxon>
        <taxon>Metazoa</taxon>
        <taxon>Chordata</taxon>
        <taxon>Craniata</taxon>
        <taxon>Vertebrata</taxon>
        <taxon>Euteleostomi</taxon>
        <taxon>Actinopterygii</taxon>
        <taxon>Neopterygii</taxon>
        <taxon>Teleostei</taxon>
        <taxon>Neoteleostei</taxon>
        <taxon>Acanthomorphata</taxon>
        <taxon>Ovalentaria</taxon>
        <taxon>Blenniimorphae</taxon>
        <taxon>Blenniiformes</taxon>
        <taxon>Gobiesocoidei</taxon>
        <taxon>Gobiesocidae</taxon>
        <taxon>Gobiesocinae</taxon>
        <taxon>Gouania</taxon>
    </lineage>
</organism>
<name>A0A8C5I4D1_GOUWI</name>
<evidence type="ECO:0000256" key="4">
    <source>
        <dbReference type="ARBA" id="ARBA00022989"/>
    </source>
</evidence>
<comment type="subcellular location">
    <subcellularLocation>
        <location evidence="1">Membrane</location>
        <topology evidence="1">Single-pass membrane protein</topology>
    </subcellularLocation>
</comment>
<dbReference type="AlphaFoldDB" id="A0A8C5I4D1"/>
<keyword evidence="6 8" id="KW-0472">Membrane</keyword>
<evidence type="ECO:0000256" key="8">
    <source>
        <dbReference type="SAM" id="Phobius"/>
    </source>
</evidence>
<keyword evidence="10" id="KW-1185">Reference proteome</keyword>
<dbReference type="PANTHER" id="PTHR31759">
    <property type="entry name" value="COILED-COIL DOMAIN-CONTAINING PROTEIN 167"/>
    <property type="match status" value="1"/>
</dbReference>